<dbReference type="EMBL" id="JAQQWL010000018">
    <property type="protein sequence ID" value="KAK8036789.1"/>
    <property type="molecule type" value="Genomic_DNA"/>
</dbReference>
<proteinExistence type="predicted"/>
<keyword evidence="2" id="KW-1185">Reference proteome</keyword>
<evidence type="ECO:0000313" key="1">
    <source>
        <dbReference type="EMBL" id="KAK8036789.1"/>
    </source>
</evidence>
<sequence>MELDPRKERITKTFKDIKISRSLRKVSVRRMVSVRKLLVEGATDSTAAYQRILVNLLENCGPGGLVLCVTAFNQKKFVTKGFHNIFEYIQSYKTDEGLRSIAKQYDIPESVDAIIQAELSTRDVGVQTDDIPVAKGIIQLEDLQTLLNQFPKTNAMTGYPIELQMEIPLTGNQEPSIRLEETMTQYLLWYAKQRVQNALDDVGGHTIQ</sequence>
<dbReference type="RefSeq" id="XP_066707607.1">
    <property type="nucleotide sequence ID" value="XM_066866693.1"/>
</dbReference>
<reference evidence="1 2" key="1">
    <citation type="submission" date="2023-01" db="EMBL/GenBank/DDBJ databases">
        <title>Analysis of 21 Apiospora genomes using comparative genomics revels a genus with tremendous synthesis potential of carbohydrate active enzymes and secondary metabolites.</title>
        <authorList>
            <person name="Sorensen T."/>
        </authorList>
    </citation>
    <scope>NUCLEOTIDE SEQUENCE [LARGE SCALE GENOMIC DNA]</scope>
    <source>
        <strain evidence="1 2">CBS 135458</strain>
    </source>
</reference>
<dbReference type="Proteomes" id="UP001480595">
    <property type="component" value="Unassembled WGS sequence"/>
</dbReference>
<evidence type="ECO:0000313" key="2">
    <source>
        <dbReference type="Proteomes" id="UP001480595"/>
    </source>
</evidence>
<accession>A0ABR1SR29</accession>
<gene>
    <name evidence="1" type="ORF">PG994_015286</name>
</gene>
<name>A0ABR1SR29_9PEZI</name>
<protein>
    <submittedName>
        <fullName evidence="1">Uncharacterized protein</fullName>
    </submittedName>
</protein>
<organism evidence="1 2">
    <name type="scientific">Apiospora phragmitis</name>
    <dbReference type="NCBI Taxonomy" id="2905665"/>
    <lineage>
        <taxon>Eukaryota</taxon>
        <taxon>Fungi</taxon>
        <taxon>Dikarya</taxon>
        <taxon>Ascomycota</taxon>
        <taxon>Pezizomycotina</taxon>
        <taxon>Sordariomycetes</taxon>
        <taxon>Xylariomycetidae</taxon>
        <taxon>Amphisphaeriales</taxon>
        <taxon>Apiosporaceae</taxon>
        <taxon>Apiospora</taxon>
    </lineage>
</organism>
<dbReference type="GeneID" id="92099758"/>
<comment type="caution">
    <text evidence="1">The sequence shown here is derived from an EMBL/GenBank/DDBJ whole genome shotgun (WGS) entry which is preliminary data.</text>
</comment>